<name>A0A4V1M6L8_9BACT</name>
<sequence length="161" mass="18376">MISALQGLWRKHGAKTEAKPTGSAYFDGTSVVIVKSRCWIQGPLYIEDEPHRIFAASEKKQIQDFLVQILTSPVEIDRNPKPSIDPDAHKKMLKVRSQKEGITRYQHVGLRVDDGVLQVTPSQRDLKTKSWLYSDLVLKEESWHEPDRATDLLFEAFTACK</sequence>
<comment type="caution">
    <text evidence="1">The sequence shown here is derived from an EMBL/GenBank/DDBJ whole genome shotgun (WGS) entry which is preliminary data.</text>
</comment>
<proteinExistence type="predicted"/>
<dbReference type="EMBL" id="SDHX01000001">
    <property type="protein sequence ID" value="RXK55849.1"/>
    <property type="molecule type" value="Genomic_DNA"/>
</dbReference>
<evidence type="ECO:0000313" key="2">
    <source>
        <dbReference type="Proteomes" id="UP000290218"/>
    </source>
</evidence>
<dbReference type="RefSeq" id="WP_129047215.1">
    <property type="nucleotide sequence ID" value="NZ_SDHX01000001.1"/>
</dbReference>
<organism evidence="1 2">
    <name type="scientific">Oleiharenicola lentus</name>
    <dbReference type="NCBI Taxonomy" id="2508720"/>
    <lineage>
        <taxon>Bacteria</taxon>
        <taxon>Pseudomonadati</taxon>
        <taxon>Verrucomicrobiota</taxon>
        <taxon>Opitutia</taxon>
        <taxon>Opitutales</taxon>
        <taxon>Opitutaceae</taxon>
        <taxon>Oleiharenicola</taxon>
    </lineage>
</organism>
<gene>
    <name evidence="1" type="ORF">ESB00_08185</name>
</gene>
<reference evidence="1 2" key="1">
    <citation type="submission" date="2019-01" db="EMBL/GenBank/DDBJ databases">
        <title>Lacunisphaera sp. strain TWA-58.</title>
        <authorList>
            <person name="Chen W.-M."/>
        </authorList>
    </citation>
    <scope>NUCLEOTIDE SEQUENCE [LARGE SCALE GENOMIC DNA]</scope>
    <source>
        <strain evidence="1 2">TWA-58</strain>
    </source>
</reference>
<dbReference type="AlphaFoldDB" id="A0A4V1M6L8"/>
<dbReference type="Proteomes" id="UP000290218">
    <property type="component" value="Unassembled WGS sequence"/>
</dbReference>
<accession>A0A4V1M6L8</accession>
<keyword evidence="2" id="KW-1185">Reference proteome</keyword>
<evidence type="ECO:0000313" key="1">
    <source>
        <dbReference type="EMBL" id="RXK55849.1"/>
    </source>
</evidence>
<protein>
    <submittedName>
        <fullName evidence="1">Uncharacterized protein</fullName>
    </submittedName>
</protein>